<evidence type="ECO:0000313" key="10">
    <source>
        <dbReference type="Proteomes" id="UP000245207"/>
    </source>
</evidence>
<name>A0A2U1MAD3_ARTAN</name>
<dbReference type="InterPro" id="IPR026961">
    <property type="entry name" value="PGG_dom"/>
</dbReference>
<feature type="transmembrane region" description="Helical" evidence="7">
    <location>
        <begin position="355"/>
        <end position="379"/>
    </location>
</feature>
<dbReference type="InterPro" id="IPR036770">
    <property type="entry name" value="Ankyrin_rpt-contain_sf"/>
</dbReference>
<accession>A0A2U1MAD3</accession>
<dbReference type="InterPro" id="IPR002110">
    <property type="entry name" value="Ankyrin_rpt"/>
</dbReference>
<dbReference type="SUPFAM" id="SSF48403">
    <property type="entry name" value="Ankyrin repeat"/>
    <property type="match status" value="1"/>
</dbReference>
<dbReference type="PANTHER" id="PTHR24186">
    <property type="entry name" value="PROTEIN PHOSPHATASE 1 REGULATORY SUBUNIT"/>
    <property type="match status" value="1"/>
</dbReference>
<dbReference type="Pfam" id="PF13962">
    <property type="entry name" value="PGG"/>
    <property type="match status" value="1"/>
</dbReference>
<comment type="subcellular location">
    <subcellularLocation>
        <location evidence="1">Membrane</location>
        <topology evidence="1">Multi-pass membrane protein</topology>
    </subcellularLocation>
</comment>
<dbReference type="STRING" id="35608.A0A2U1MAD3"/>
<evidence type="ECO:0000256" key="2">
    <source>
        <dbReference type="ARBA" id="ARBA00022692"/>
    </source>
</evidence>
<dbReference type="Proteomes" id="UP000245207">
    <property type="component" value="Unassembled WGS sequence"/>
</dbReference>
<sequence>MSNDENEYDVTCSWALGVLIYFMPQSEMSFGSWRENELDTFAKNAKGQFTLPKTFTPEVVELINKNNILYVVTALPWIFLSECIKYLLREEIDQKIRDEHGWTPLRYAVHHNNASATAELVDADPSIVNQIMKEDGINTFAVHIAASQGYCETLKVLMTHCPGCSELVDEKGKNILHVAVENKKTEVIELIYQDESYTSLVNEKDKDGNTPMHLLMVSDLEMMEVAIDYRRVAASSHVRDKRSLSIKVIPWDEKRTEEEFKLEENLLIVATLIATASFAAAFTVPGGFDGNEGSKQGMPILLRKTAFKVFMLANTGAFASSCSVLGSHIFLLVYRLKPNEVDEENRKSIHTRIAGMYYITGFALLNMIVAFITGVYVVLSPIRDLAIYLCVLPIWVPAYTIFFPTILGSPVDTLISLLWSFRRLVKEYKI</sequence>
<proteinExistence type="predicted"/>
<dbReference type="OrthoDB" id="303876at2759"/>
<comment type="caution">
    <text evidence="9">The sequence shown here is derived from an EMBL/GenBank/DDBJ whole genome shotgun (WGS) entry which is preliminary data.</text>
</comment>
<keyword evidence="6 7" id="KW-0472">Membrane</keyword>
<keyword evidence="2 7" id="KW-0812">Transmembrane</keyword>
<evidence type="ECO:0000256" key="7">
    <source>
        <dbReference type="SAM" id="Phobius"/>
    </source>
</evidence>
<keyword evidence="3" id="KW-0677">Repeat</keyword>
<organism evidence="9 10">
    <name type="scientific">Artemisia annua</name>
    <name type="common">Sweet wormwood</name>
    <dbReference type="NCBI Taxonomy" id="35608"/>
    <lineage>
        <taxon>Eukaryota</taxon>
        <taxon>Viridiplantae</taxon>
        <taxon>Streptophyta</taxon>
        <taxon>Embryophyta</taxon>
        <taxon>Tracheophyta</taxon>
        <taxon>Spermatophyta</taxon>
        <taxon>Magnoliopsida</taxon>
        <taxon>eudicotyledons</taxon>
        <taxon>Gunneridae</taxon>
        <taxon>Pentapetalae</taxon>
        <taxon>asterids</taxon>
        <taxon>campanulids</taxon>
        <taxon>Asterales</taxon>
        <taxon>Asteraceae</taxon>
        <taxon>Asteroideae</taxon>
        <taxon>Anthemideae</taxon>
        <taxon>Artemisiinae</taxon>
        <taxon>Artemisia</taxon>
    </lineage>
</organism>
<protein>
    <submittedName>
        <fullName evidence="9">Ankyrin repeat-containing protein</fullName>
    </submittedName>
</protein>
<evidence type="ECO:0000256" key="3">
    <source>
        <dbReference type="ARBA" id="ARBA00022737"/>
    </source>
</evidence>
<dbReference type="SMART" id="SM00248">
    <property type="entry name" value="ANK"/>
    <property type="match status" value="4"/>
</dbReference>
<gene>
    <name evidence="9" type="ORF">CTI12_AA299860</name>
</gene>
<feature type="domain" description="PGG" evidence="8">
    <location>
        <begin position="261"/>
        <end position="378"/>
    </location>
</feature>
<keyword evidence="10" id="KW-1185">Reference proteome</keyword>
<dbReference type="EMBL" id="PKPP01005963">
    <property type="protein sequence ID" value="PWA58208.1"/>
    <property type="molecule type" value="Genomic_DNA"/>
</dbReference>
<keyword evidence="5" id="KW-0040">ANK repeat</keyword>
<dbReference type="Pfam" id="PF12796">
    <property type="entry name" value="Ank_2"/>
    <property type="match status" value="1"/>
</dbReference>
<feature type="transmembrane region" description="Helical" evidence="7">
    <location>
        <begin position="265"/>
        <end position="288"/>
    </location>
</feature>
<evidence type="ECO:0000313" key="9">
    <source>
        <dbReference type="EMBL" id="PWA58208.1"/>
    </source>
</evidence>
<dbReference type="Gene3D" id="1.25.40.20">
    <property type="entry name" value="Ankyrin repeat-containing domain"/>
    <property type="match status" value="1"/>
</dbReference>
<evidence type="ECO:0000256" key="6">
    <source>
        <dbReference type="ARBA" id="ARBA00023136"/>
    </source>
</evidence>
<reference evidence="9 10" key="1">
    <citation type="journal article" date="2018" name="Mol. Plant">
        <title>The genome of Artemisia annua provides insight into the evolution of Asteraceae family and artemisinin biosynthesis.</title>
        <authorList>
            <person name="Shen Q."/>
            <person name="Zhang L."/>
            <person name="Liao Z."/>
            <person name="Wang S."/>
            <person name="Yan T."/>
            <person name="Shi P."/>
            <person name="Liu M."/>
            <person name="Fu X."/>
            <person name="Pan Q."/>
            <person name="Wang Y."/>
            <person name="Lv Z."/>
            <person name="Lu X."/>
            <person name="Zhang F."/>
            <person name="Jiang W."/>
            <person name="Ma Y."/>
            <person name="Chen M."/>
            <person name="Hao X."/>
            <person name="Li L."/>
            <person name="Tang Y."/>
            <person name="Lv G."/>
            <person name="Zhou Y."/>
            <person name="Sun X."/>
            <person name="Brodelius P.E."/>
            <person name="Rose J.K.C."/>
            <person name="Tang K."/>
        </authorList>
    </citation>
    <scope>NUCLEOTIDE SEQUENCE [LARGE SCALE GENOMIC DNA]</scope>
    <source>
        <strain evidence="10">cv. Huhao1</strain>
        <tissue evidence="9">Leaf</tissue>
    </source>
</reference>
<dbReference type="Pfam" id="PF00023">
    <property type="entry name" value="Ank"/>
    <property type="match status" value="1"/>
</dbReference>
<evidence type="ECO:0000256" key="5">
    <source>
        <dbReference type="ARBA" id="ARBA00023043"/>
    </source>
</evidence>
<feature type="transmembrane region" description="Helical" evidence="7">
    <location>
        <begin position="385"/>
        <end position="407"/>
    </location>
</feature>
<dbReference type="AlphaFoldDB" id="A0A2U1MAD3"/>
<feature type="transmembrane region" description="Helical" evidence="7">
    <location>
        <begin position="308"/>
        <end position="334"/>
    </location>
</feature>
<dbReference type="PANTHER" id="PTHR24186:SF50">
    <property type="entry name" value="ANKYRIN REPEAT-CONTAINING PROTEIN ITN1-LIKE ISOFORM X1"/>
    <property type="match status" value="1"/>
</dbReference>
<evidence type="ECO:0000256" key="1">
    <source>
        <dbReference type="ARBA" id="ARBA00004141"/>
    </source>
</evidence>
<evidence type="ECO:0000259" key="8">
    <source>
        <dbReference type="Pfam" id="PF13962"/>
    </source>
</evidence>
<dbReference type="GO" id="GO:0005886">
    <property type="term" value="C:plasma membrane"/>
    <property type="evidence" value="ECO:0007669"/>
    <property type="project" value="TreeGrafter"/>
</dbReference>
<evidence type="ECO:0000256" key="4">
    <source>
        <dbReference type="ARBA" id="ARBA00022989"/>
    </source>
</evidence>
<keyword evidence="4 7" id="KW-1133">Transmembrane helix</keyword>